<evidence type="ECO:0000313" key="3">
    <source>
        <dbReference type="EMBL" id="SMO45983.1"/>
    </source>
</evidence>
<dbReference type="GO" id="GO:0016779">
    <property type="term" value="F:nucleotidyltransferase activity"/>
    <property type="evidence" value="ECO:0007669"/>
    <property type="project" value="UniProtKB-KW"/>
</dbReference>
<proteinExistence type="predicted"/>
<protein>
    <submittedName>
        <fullName evidence="3">CTP:molybdopterin cytidylyltransferase MocA</fullName>
    </submittedName>
</protein>
<dbReference type="PANTHER" id="PTHR43777">
    <property type="entry name" value="MOLYBDENUM COFACTOR CYTIDYLYLTRANSFERASE"/>
    <property type="match status" value="1"/>
</dbReference>
<dbReference type="Pfam" id="PF12804">
    <property type="entry name" value="NTP_transf_3"/>
    <property type="match status" value="1"/>
</dbReference>
<keyword evidence="1" id="KW-0460">Magnesium</keyword>
<reference evidence="3 4" key="1">
    <citation type="submission" date="2017-05" db="EMBL/GenBank/DDBJ databases">
        <authorList>
            <person name="Varghese N."/>
            <person name="Submissions S."/>
        </authorList>
    </citation>
    <scope>NUCLEOTIDE SEQUENCE [LARGE SCALE GENOMIC DNA]</scope>
    <source>
        <strain evidence="3 4">DSM 28009</strain>
    </source>
</reference>
<evidence type="ECO:0000256" key="1">
    <source>
        <dbReference type="ARBA" id="ARBA00022842"/>
    </source>
</evidence>
<dbReference type="CDD" id="cd04182">
    <property type="entry name" value="GT_2_like_f"/>
    <property type="match status" value="1"/>
</dbReference>
<name>A0A521BFW1_9RHOB</name>
<dbReference type="Proteomes" id="UP000319555">
    <property type="component" value="Unassembled WGS sequence"/>
</dbReference>
<dbReference type="PANTHER" id="PTHR43777:SF1">
    <property type="entry name" value="MOLYBDENUM COFACTOR CYTIDYLYLTRANSFERASE"/>
    <property type="match status" value="1"/>
</dbReference>
<dbReference type="InterPro" id="IPR029044">
    <property type="entry name" value="Nucleotide-diphossugar_trans"/>
</dbReference>
<gene>
    <name evidence="3" type="ORF">SAMN06265380_101821</name>
</gene>
<feature type="domain" description="MobA-like NTP transferase" evidence="2">
    <location>
        <begin position="7"/>
        <end position="168"/>
    </location>
</feature>
<dbReference type="InterPro" id="IPR025877">
    <property type="entry name" value="MobA-like_NTP_Trfase"/>
</dbReference>
<dbReference type="EMBL" id="FXTE01000001">
    <property type="protein sequence ID" value="SMO45983.1"/>
    <property type="molecule type" value="Genomic_DNA"/>
</dbReference>
<keyword evidence="4" id="KW-1185">Reference proteome</keyword>
<accession>A0A521BFW1</accession>
<dbReference type="RefSeq" id="WP_142634260.1">
    <property type="nucleotide sequence ID" value="NZ_CANLVA010000001.1"/>
</dbReference>
<keyword evidence="3" id="KW-0808">Transferase</keyword>
<dbReference type="OrthoDB" id="9779263at2"/>
<evidence type="ECO:0000259" key="2">
    <source>
        <dbReference type="Pfam" id="PF12804"/>
    </source>
</evidence>
<dbReference type="SUPFAM" id="SSF53448">
    <property type="entry name" value="Nucleotide-diphospho-sugar transferases"/>
    <property type="match status" value="1"/>
</dbReference>
<dbReference type="AlphaFoldDB" id="A0A521BFW1"/>
<keyword evidence="3" id="KW-0548">Nucleotidyltransferase</keyword>
<dbReference type="Gene3D" id="3.90.550.10">
    <property type="entry name" value="Spore Coat Polysaccharide Biosynthesis Protein SpsA, Chain A"/>
    <property type="match status" value="1"/>
</dbReference>
<evidence type="ECO:0000313" key="4">
    <source>
        <dbReference type="Proteomes" id="UP000319555"/>
    </source>
</evidence>
<sequence>MTQIPIILLAAGQSRRMRGADKLLQEIDGCPLLLRSAQTARAASSVIVALPSKPHPRYDVLQGLDLHLVEIADAEEGMNASLRGALSAVGQEAEAVMVLLADLPEITLDDLQTLIKATKAYPDKLIWRGSTASGQPGHPVIFSRLLFDQISRLTGDEGAQSVVRDHPDKVHLCVLPGQHAVLDLDTPEAWDIWTKNRNS</sequence>
<organism evidence="3 4">
    <name type="scientific">Ruegeria faecimaris</name>
    <dbReference type="NCBI Taxonomy" id="686389"/>
    <lineage>
        <taxon>Bacteria</taxon>
        <taxon>Pseudomonadati</taxon>
        <taxon>Pseudomonadota</taxon>
        <taxon>Alphaproteobacteria</taxon>
        <taxon>Rhodobacterales</taxon>
        <taxon>Roseobacteraceae</taxon>
        <taxon>Ruegeria</taxon>
    </lineage>
</organism>